<dbReference type="Proteomes" id="UP000692954">
    <property type="component" value="Unassembled WGS sequence"/>
</dbReference>
<evidence type="ECO:0000313" key="1">
    <source>
        <dbReference type="EMBL" id="CAD8128940.1"/>
    </source>
</evidence>
<dbReference type="AlphaFoldDB" id="A0A8S1RP56"/>
<name>A0A8S1RP56_9CILI</name>
<accession>A0A8S1RP56</accession>
<keyword evidence="2" id="KW-1185">Reference proteome</keyword>
<organism evidence="1 2">
    <name type="scientific">Paramecium sonneborni</name>
    <dbReference type="NCBI Taxonomy" id="65129"/>
    <lineage>
        <taxon>Eukaryota</taxon>
        <taxon>Sar</taxon>
        <taxon>Alveolata</taxon>
        <taxon>Ciliophora</taxon>
        <taxon>Intramacronucleata</taxon>
        <taxon>Oligohymenophorea</taxon>
        <taxon>Peniculida</taxon>
        <taxon>Parameciidae</taxon>
        <taxon>Paramecium</taxon>
    </lineage>
</organism>
<comment type="caution">
    <text evidence="1">The sequence shown here is derived from an EMBL/GenBank/DDBJ whole genome shotgun (WGS) entry which is preliminary data.</text>
</comment>
<protein>
    <submittedName>
        <fullName evidence="1">Uncharacterized protein</fullName>
    </submittedName>
</protein>
<sequence length="81" mass="9490">MVDNIKIVRIAIGQQFLMEDQVTKLKNSQEICNKNRRANQHGEEMKEISEKKYQRKVNFEKVQNKKTTGLGRIGKRKGDKD</sequence>
<proteinExistence type="predicted"/>
<reference evidence="1" key="1">
    <citation type="submission" date="2021-01" db="EMBL/GenBank/DDBJ databases">
        <authorList>
            <consortium name="Genoscope - CEA"/>
            <person name="William W."/>
        </authorList>
    </citation>
    <scope>NUCLEOTIDE SEQUENCE</scope>
</reference>
<gene>
    <name evidence="1" type="ORF">PSON_ATCC_30995.1.T2010003</name>
</gene>
<dbReference type="EMBL" id="CAJJDN010000201">
    <property type="protein sequence ID" value="CAD8128940.1"/>
    <property type="molecule type" value="Genomic_DNA"/>
</dbReference>
<evidence type="ECO:0000313" key="2">
    <source>
        <dbReference type="Proteomes" id="UP000692954"/>
    </source>
</evidence>